<proteinExistence type="predicted"/>
<accession>A0A497ZIS9</accession>
<feature type="transmembrane region" description="Helical" evidence="1">
    <location>
        <begin position="45"/>
        <end position="68"/>
    </location>
</feature>
<organism evidence="2 3">
    <name type="scientific">Ruegeria conchae</name>
    <dbReference type="NCBI Taxonomy" id="981384"/>
    <lineage>
        <taxon>Bacteria</taxon>
        <taxon>Pseudomonadati</taxon>
        <taxon>Pseudomonadota</taxon>
        <taxon>Alphaproteobacteria</taxon>
        <taxon>Rhodobacterales</taxon>
        <taxon>Roseobacteraceae</taxon>
        <taxon>Ruegeria</taxon>
    </lineage>
</organism>
<comment type="caution">
    <text evidence="2">The sequence shown here is derived from an EMBL/GenBank/DDBJ whole genome shotgun (WGS) entry which is preliminary data.</text>
</comment>
<gene>
    <name evidence="2" type="ORF">CLV75_2233</name>
</gene>
<evidence type="ECO:0000313" key="2">
    <source>
        <dbReference type="EMBL" id="RLK08551.1"/>
    </source>
</evidence>
<dbReference type="OrthoDB" id="9964920at2"/>
<keyword evidence="3" id="KW-1185">Reference proteome</keyword>
<sequence length="75" mass="8514">MTQDQSFAVVALSMLGTYGVLLAFSPRYRADTVKMFHLEKSTLRVAIEHPLATFAHFLSFVLPVYYVMGFPIHHP</sequence>
<dbReference type="RefSeq" id="WP_139056618.1">
    <property type="nucleotide sequence ID" value="NZ_RCCT01000002.1"/>
</dbReference>
<evidence type="ECO:0000256" key="1">
    <source>
        <dbReference type="SAM" id="Phobius"/>
    </source>
</evidence>
<reference evidence="2 3" key="1">
    <citation type="submission" date="2018-10" db="EMBL/GenBank/DDBJ databases">
        <title>Genomic Encyclopedia of Archaeal and Bacterial Type Strains, Phase II (KMG-II): from individual species to whole genera.</title>
        <authorList>
            <person name="Goeker M."/>
        </authorList>
    </citation>
    <scope>NUCLEOTIDE SEQUENCE [LARGE SCALE GENOMIC DNA]</scope>
    <source>
        <strain evidence="2 3">DSM 29317</strain>
    </source>
</reference>
<keyword evidence="1" id="KW-0472">Membrane</keyword>
<protein>
    <submittedName>
        <fullName evidence="2">Uncharacterized protein</fullName>
    </submittedName>
</protein>
<name>A0A497ZIS9_9RHOB</name>
<dbReference type="Proteomes" id="UP000271700">
    <property type="component" value="Unassembled WGS sequence"/>
</dbReference>
<keyword evidence="1" id="KW-0812">Transmembrane</keyword>
<dbReference type="AlphaFoldDB" id="A0A497ZIS9"/>
<feature type="transmembrane region" description="Helical" evidence="1">
    <location>
        <begin position="6"/>
        <end position="24"/>
    </location>
</feature>
<dbReference type="EMBL" id="RCCT01000002">
    <property type="protein sequence ID" value="RLK08551.1"/>
    <property type="molecule type" value="Genomic_DNA"/>
</dbReference>
<evidence type="ECO:0000313" key="3">
    <source>
        <dbReference type="Proteomes" id="UP000271700"/>
    </source>
</evidence>
<keyword evidence="1" id="KW-1133">Transmembrane helix</keyword>